<reference evidence="3 4" key="1">
    <citation type="journal article" date="2018" name="Mol. Ecol.">
        <title>The obligate alkalophilic soda-lake fungus Sodiomyces alkalinus has shifted to a protein diet.</title>
        <authorList>
            <person name="Grum-Grzhimaylo A.A."/>
            <person name="Falkoski D.L."/>
            <person name="van den Heuvel J."/>
            <person name="Valero-Jimenez C.A."/>
            <person name="Min B."/>
            <person name="Choi I.G."/>
            <person name="Lipzen A."/>
            <person name="Daum C.G."/>
            <person name="Aanen D.K."/>
            <person name="Tsang A."/>
            <person name="Henrissat B."/>
            <person name="Bilanenko E.N."/>
            <person name="de Vries R.P."/>
            <person name="van Kan J.A.L."/>
            <person name="Grigoriev I.V."/>
            <person name="Debets A.J.M."/>
        </authorList>
    </citation>
    <scope>NUCLEOTIDE SEQUENCE [LARGE SCALE GENOMIC DNA]</scope>
    <source>
        <strain evidence="3 4">F11</strain>
    </source>
</reference>
<feature type="compositionally biased region" description="Polar residues" evidence="1">
    <location>
        <begin position="48"/>
        <end position="57"/>
    </location>
</feature>
<dbReference type="RefSeq" id="XP_028470586.1">
    <property type="nucleotide sequence ID" value="XM_028607366.1"/>
</dbReference>
<dbReference type="STRING" id="1314773.A0A3N2Q7P4"/>
<accession>A0A3N2Q7P4</accession>
<evidence type="ECO:0000313" key="3">
    <source>
        <dbReference type="EMBL" id="ROT42780.1"/>
    </source>
</evidence>
<dbReference type="Proteomes" id="UP000272025">
    <property type="component" value="Unassembled WGS sequence"/>
</dbReference>
<feature type="compositionally biased region" description="Low complexity" evidence="1">
    <location>
        <begin position="151"/>
        <end position="163"/>
    </location>
</feature>
<feature type="region of interest" description="Disordered" evidence="1">
    <location>
        <begin position="145"/>
        <end position="216"/>
    </location>
</feature>
<feature type="domain" description="SRP9" evidence="2">
    <location>
        <begin position="49"/>
        <end position="137"/>
    </location>
</feature>
<dbReference type="EMBL" id="ML119051">
    <property type="protein sequence ID" value="ROT42780.1"/>
    <property type="molecule type" value="Genomic_DNA"/>
</dbReference>
<evidence type="ECO:0000313" key="4">
    <source>
        <dbReference type="Proteomes" id="UP000272025"/>
    </source>
</evidence>
<dbReference type="GO" id="GO:0005786">
    <property type="term" value="C:signal recognition particle, endoplasmic reticulum targeting"/>
    <property type="evidence" value="ECO:0007669"/>
    <property type="project" value="TreeGrafter"/>
</dbReference>
<dbReference type="PANTHER" id="PTHR12834">
    <property type="entry name" value="SIGNAL RECOGNITION PARTICLE 9 KDA PROTEIN"/>
    <property type="match status" value="1"/>
</dbReference>
<feature type="region of interest" description="Disordered" evidence="1">
    <location>
        <begin position="16"/>
        <end position="95"/>
    </location>
</feature>
<dbReference type="GeneID" id="39575844"/>
<dbReference type="AlphaFoldDB" id="A0A3N2Q7P4"/>
<evidence type="ECO:0000256" key="1">
    <source>
        <dbReference type="SAM" id="MobiDB-lite"/>
    </source>
</evidence>
<organism evidence="3 4">
    <name type="scientific">Sodiomyces alkalinus (strain CBS 110278 / VKM F-3762 / F11)</name>
    <name type="common">Alkaliphilic filamentous fungus</name>
    <dbReference type="NCBI Taxonomy" id="1314773"/>
    <lineage>
        <taxon>Eukaryota</taxon>
        <taxon>Fungi</taxon>
        <taxon>Dikarya</taxon>
        <taxon>Ascomycota</taxon>
        <taxon>Pezizomycotina</taxon>
        <taxon>Sordariomycetes</taxon>
        <taxon>Hypocreomycetidae</taxon>
        <taxon>Glomerellales</taxon>
        <taxon>Plectosphaerellaceae</taxon>
        <taxon>Sodiomyces</taxon>
    </lineage>
</organism>
<dbReference type="GO" id="GO:0006614">
    <property type="term" value="P:SRP-dependent cotranslational protein targeting to membrane"/>
    <property type="evidence" value="ECO:0007669"/>
    <property type="project" value="InterPro"/>
</dbReference>
<dbReference type="InterPro" id="IPR039432">
    <property type="entry name" value="SRP9_dom"/>
</dbReference>
<name>A0A3N2Q7P4_SODAK</name>
<keyword evidence="4" id="KW-1185">Reference proteome</keyword>
<dbReference type="InterPro" id="IPR039914">
    <property type="entry name" value="SRP9-like"/>
</dbReference>
<dbReference type="OrthoDB" id="5419752at2759"/>
<evidence type="ECO:0000259" key="2">
    <source>
        <dbReference type="Pfam" id="PF05486"/>
    </source>
</evidence>
<dbReference type="Pfam" id="PF05486">
    <property type="entry name" value="SRP9-21"/>
    <property type="match status" value="1"/>
</dbReference>
<gene>
    <name evidence="3" type="ORF">SODALDRAFT_23458</name>
</gene>
<protein>
    <recommendedName>
        <fullName evidence="2">SRP9 domain-containing protein</fullName>
    </recommendedName>
</protein>
<dbReference type="PANTHER" id="PTHR12834:SF12">
    <property type="entry name" value="SIGNAL RECOGNITION PARTICLE 9 KDA PROTEIN"/>
    <property type="match status" value="1"/>
</dbReference>
<feature type="compositionally biased region" description="Low complexity" evidence="1">
    <location>
        <begin position="181"/>
        <end position="200"/>
    </location>
</feature>
<sequence length="216" mass="22538">MPTYKTSQEWLEQSALLIKSSPSTDDPRGPLLSHVPQIVTPPSRANPAAQTRVTTTYYVKPPKSRPAKPAATSGADSSASADADTPMTEAPAAKAPRGRLVLKTFDPTLGVTLRYRTHKAAEISRLILAVGRLSSVMAGLPEVREEEMTDAPATAAAAATTPAGTKGEEQTSAVEAKPTAQPQQASSRSQQQPQQQQSAQGSGGGGGGKKKKKGKK</sequence>
<proteinExistence type="predicted"/>
<feature type="compositionally biased region" description="Low complexity" evidence="1">
    <location>
        <begin position="67"/>
        <end position="85"/>
    </location>
</feature>